<evidence type="ECO:0008006" key="5">
    <source>
        <dbReference type="Google" id="ProtNLM"/>
    </source>
</evidence>
<reference evidence="3" key="1">
    <citation type="submission" date="2019-03" db="EMBL/GenBank/DDBJ databases">
        <title>Long read genome sequence of the mycoparasitic Pythium oligandrum ATCC 38472 isolated from sugarbeet rhizosphere.</title>
        <authorList>
            <person name="Gaulin E."/>
        </authorList>
    </citation>
    <scope>NUCLEOTIDE SEQUENCE</scope>
    <source>
        <strain evidence="3">ATCC 38472_TT</strain>
    </source>
</reference>
<accession>A0A8K1C499</accession>
<dbReference type="AlphaFoldDB" id="A0A8K1C499"/>
<feature type="region of interest" description="Disordered" evidence="1">
    <location>
        <begin position="124"/>
        <end position="146"/>
    </location>
</feature>
<sequence length="173" mass="19265">MKTPVLLAIALLCASVNARNCMSTCRTQLLNAYEKDCSAWREELPRPDLYNHCQMGYVQGREAACEVYCDPHGAPDERKLDTLRMDACLELRGRPPSDRINACYEGFVAARARAQGVVTPSLKAEVDDTPKETEPAPTRRTVSVKRQAEAKNILEMAREEAHAAFHEAKSSDL</sequence>
<feature type="chain" id="PRO_5035478354" description="Secreted protein" evidence="2">
    <location>
        <begin position="19"/>
        <end position="173"/>
    </location>
</feature>
<gene>
    <name evidence="3" type="ORF">Poli38472_008819</name>
</gene>
<dbReference type="OrthoDB" id="68584at2759"/>
<evidence type="ECO:0000313" key="4">
    <source>
        <dbReference type="Proteomes" id="UP000794436"/>
    </source>
</evidence>
<comment type="caution">
    <text evidence="3">The sequence shown here is derived from an EMBL/GenBank/DDBJ whole genome shotgun (WGS) entry which is preliminary data.</text>
</comment>
<protein>
    <recommendedName>
        <fullName evidence="5">Secreted protein</fullName>
    </recommendedName>
</protein>
<evidence type="ECO:0000256" key="2">
    <source>
        <dbReference type="SAM" id="SignalP"/>
    </source>
</evidence>
<proteinExistence type="predicted"/>
<dbReference type="EMBL" id="SPLM01000146">
    <property type="protein sequence ID" value="TMW56171.1"/>
    <property type="molecule type" value="Genomic_DNA"/>
</dbReference>
<feature type="signal peptide" evidence="2">
    <location>
        <begin position="1"/>
        <end position="18"/>
    </location>
</feature>
<name>A0A8K1C499_PYTOL</name>
<dbReference type="Proteomes" id="UP000794436">
    <property type="component" value="Unassembled WGS sequence"/>
</dbReference>
<evidence type="ECO:0000313" key="3">
    <source>
        <dbReference type="EMBL" id="TMW56171.1"/>
    </source>
</evidence>
<keyword evidence="2" id="KW-0732">Signal</keyword>
<organism evidence="3 4">
    <name type="scientific">Pythium oligandrum</name>
    <name type="common">Mycoparasitic fungus</name>
    <dbReference type="NCBI Taxonomy" id="41045"/>
    <lineage>
        <taxon>Eukaryota</taxon>
        <taxon>Sar</taxon>
        <taxon>Stramenopiles</taxon>
        <taxon>Oomycota</taxon>
        <taxon>Peronosporomycetes</taxon>
        <taxon>Pythiales</taxon>
        <taxon>Pythiaceae</taxon>
        <taxon>Pythium</taxon>
    </lineage>
</organism>
<feature type="compositionally biased region" description="Basic and acidic residues" evidence="1">
    <location>
        <begin position="124"/>
        <end position="134"/>
    </location>
</feature>
<evidence type="ECO:0000256" key="1">
    <source>
        <dbReference type="SAM" id="MobiDB-lite"/>
    </source>
</evidence>
<keyword evidence="4" id="KW-1185">Reference proteome</keyword>